<dbReference type="SUPFAM" id="SSF50677">
    <property type="entry name" value="ValRS/IleRS/LeuRS editing domain"/>
    <property type="match status" value="1"/>
</dbReference>
<dbReference type="InterPro" id="IPR009008">
    <property type="entry name" value="Val/Leu/Ile-tRNA-synth_edit"/>
</dbReference>
<evidence type="ECO:0000259" key="12">
    <source>
        <dbReference type="Pfam" id="PF08264"/>
    </source>
</evidence>
<dbReference type="EC" id="6.1.1.4" evidence="9"/>
<dbReference type="FunFam" id="1.10.730.10:FF:000011">
    <property type="entry name" value="Leucine--tRNA ligase chloroplastic/mitochondrial"/>
    <property type="match status" value="1"/>
</dbReference>
<sequence length="922" mass="106463">MEYNHKEIEKKWQLYWKENKTYKVDVNKDKPKYYVLDMFPYPSGAGLHVGHPLGYIASDIYSRYKRLCGFNVLHPMGYDAYGLPAEQYAIQTGQHPEVTTVNNINRYREQLDKIGFCYDWSREIRTCDPDYYKWTQWTFMKMFNSYYDLKENKACCIDKLTEHFEKYGTDGVQAASNENLKFTAEEWNKMSEKEKSDVLMNYRIAYRGKTMVNWCPKLGTVLANDEVSEGVSIRGGYPVEQKIMNQWCLRVSAYAQRLLEGLDKIDWTDSLKETQKNWIGRSEGAEMKFKVDGKDLNLEIFTTRADTVFGVTFMVLAPESEYVEMVVSDDQKENVNKYLEEVKHKTERERLIDKQVTGVFSGSYAVNPLTGKNVPIWISDYVLAGYGTGAIMAVPAHDSRDYAFARKFDLPIIPLIEGCDVSKESFDAKEGKMINSSNGELNLNGLEVKEAIAATKKYIEEKGIGKVKVNYRLRDAIFSRQRYWGEPFPVYYKEGIPYILDEKELPLKLPEVDKFLPTESGEPPLGRAENWKTKEGYPYELCTMPGFAGSSAYYLRYMDPHNDNALVSKEADEYWRNVDLYIGGTEHATGHLIYSRFWNKFLYDYNLVCEDEPFKKLINQGMIQGRSNFVYRIKDTNTFVSYNLKNQYETTPIHVDVNIVSNDVLDIEKFKAWRPEFENAEFILENDKYVCGWAVEKMSKSMFNVVNPDDIVESYGADTLRLYEMFLGPLEQSKPWDTNGIDGVNRFIKKMWNLFYKGDELIVDGEKPSADALKSIHKLIKKVTWDIEHFSYNTSISAFMICVNELTSMKCRSKEVLSDLVVLIAPFAPHIAEELWHALGNETTVCDAKWPIFNEAYLVETTATYAVSFNGKTRFSMQVPADTDRNEVERLALSNPNAEKWIEGKTPKKVIVVPNKIVNIVI</sequence>
<dbReference type="InterPro" id="IPR013155">
    <property type="entry name" value="M/V/L/I-tRNA-synth_anticd-bd"/>
</dbReference>
<dbReference type="CDD" id="cd00812">
    <property type="entry name" value="LeuRS_core"/>
    <property type="match status" value="1"/>
</dbReference>
<dbReference type="Pfam" id="PF00133">
    <property type="entry name" value="tRNA-synt_1"/>
    <property type="match status" value="1"/>
</dbReference>
<evidence type="ECO:0000256" key="5">
    <source>
        <dbReference type="ARBA" id="ARBA00022840"/>
    </source>
</evidence>
<dbReference type="PROSITE" id="PS00178">
    <property type="entry name" value="AA_TRNA_LIGASE_I"/>
    <property type="match status" value="1"/>
</dbReference>
<dbReference type="SUPFAM" id="SSF52374">
    <property type="entry name" value="Nucleotidylyl transferase"/>
    <property type="match status" value="1"/>
</dbReference>
<keyword evidence="2 9" id="KW-0963">Cytoplasm</keyword>
<evidence type="ECO:0000313" key="14">
    <source>
        <dbReference type="EMBL" id="HIU39252.1"/>
    </source>
</evidence>
<dbReference type="GO" id="GO:0002161">
    <property type="term" value="F:aminoacyl-tRNA deacylase activity"/>
    <property type="evidence" value="ECO:0007669"/>
    <property type="project" value="InterPro"/>
</dbReference>
<dbReference type="InterPro" id="IPR014729">
    <property type="entry name" value="Rossmann-like_a/b/a_fold"/>
</dbReference>
<dbReference type="GO" id="GO:0005524">
    <property type="term" value="F:ATP binding"/>
    <property type="evidence" value="ECO:0007669"/>
    <property type="project" value="UniProtKB-UniRule"/>
</dbReference>
<comment type="catalytic activity">
    <reaction evidence="8 9">
        <text>tRNA(Leu) + L-leucine + ATP = L-leucyl-tRNA(Leu) + AMP + diphosphate</text>
        <dbReference type="Rhea" id="RHEA:11688"/>
        <dbReference type="Rhea" id="RHEA-COMP:9613"/>
        <dbReference type="Rhea" id="RHEA-COMP:9622"/>
        <dbReference type="ChEBI" id="CHEBI:30616"/>
        <dbReference type="ChEBI" id="CHEBI:33019"/>
        <dbReference type="ChEBI" id="CHEBI:57427"/>
        <dbReference type="ChEBI" id="CHEBI:78442"/>
        <dbReference type="ChEBI" id="CHEBI:78494"/>
        <dbReference type="ChEBI" id="CHEBI:456215"/>
        <dbReference type="EC" id="6.1.1.4"/>
    </reaction>
</comment>
<keyword evidence="7 9" id="KW-0030">Aminoacyl-tRNA synthetase</keyword>
<feature type="domain" description="Methionyl/Valyl/Leucyl/Isoleucyl-tRNA synthetase anticodon-binding" evidence="12">
    <location>
        <begin position="772"/>
        <end position="884"/>
    </location>
</feature>
<proteinExistence type="inferred from homology"/>
<dbReference type="FunFam" id="3.40.50.620:FF:000056">
    <property type="entry name" value="Leucine--tRNA ligase"/>
    <property type="match status" value="1"/>
</dbReference>
<feature type="short sequence motif" description="'KMSKS' region" evidence="9">
    <location>
        <begin position="697"/>
        <end position="701"/>
    </location>
</feature>
<dbReference type="InterPro" id="IPR001412">
    <property type="entry name" value="aa-tRNA-synth_I_CS"/>
</dbReference>
<comment type="caution">
    <text evidence="9">Lacks conserved residue(s) required for the propagation of feature annotation.</text>
</comment>
<dbReference type="PANTHER" id="PTHR43740">
    <property type="entry name" value="LEUCYL-TRNA SYNTHETASE"/>
    <property type="match status" value="1"/>
</dbReference>
<reference evidence="14" key="2">
    <citation type="journal article" date="2021" name="PeerJ">
        <title>Extensive microbial diversity within the chicken gut microbiome revealed by metagenomics and culture.</title>
        <authorList>
            <person name="Gilroy R."/>
            <person name="Ravi A."/>
            <person name="Getino M."/>
            <person name="Pursley I."/>
            <person name="Horton D.L."/>
            <person name="Alikhan N.F."/>
            <person name="Baker D."/>
            <person name="Gharbi K."/>
            <person name="Hall N."/>
            <person name="Watson M."/>
            <person name="Adriaenssens E.M."/>
            <person name="Foster-Nyarko E."/>
            <person name="Jarju S."/>
            <person name="Secka A."/>
            <person name="Antonio M."/>
            <person name="Oren A."/>
            <person name="Chaudhuri R.R."/>
            <person name="La Ragione R."/>
            <person name="Hildebrand F."/>
            <person name="Pallen M.J."/>
        </authorList>
    </citation>
    <scope>NUCLEOTIDE SEQUENCE</scope>
    <source>
        <strain evidence="14">17073</strain>
    </source>
</reference>
<feature type="domain" description="Aminoacyl-tRNA synthetase class Ia" evidence="11">
    <location>
        <begin position="12"/>
        <end position="144"/>
    </location>
</feature>
<keyword evidence="5 9" id="KW-0067">ATP-binding</keyword>
<feature type="domain" description="Leucyl-tRNA synthetase editing" evidence="13">
    <location>
        <begin position="276"/>
        <end position="459"/>
    </location>
</feature>
<gene>
    <name evidence="9" type="primary">leuS</name>
    <name evidence="14" type="ORF">IAD18_06265</name>
</gene>
<dbReference type="InterPro" id="IPR009080">
    <property type="entry name" value="tRNAsynth_Ia_anticodon-bd"/>
</dbReference>
<evidence type="ECO:0000256" key="8">
    <source>
        <dbReference type="ARBA" id="ARBA00047469"/>
    </source>
</evidence>
<evidence type="ECO:0000256" key="6">
    <source>
        <dbReference type="ARBA" id="ARBA00022917"/>
    </source>
</evidence>
<dbReference type="GO" id="GO:0006429">
    <property type="term" value="P:leucyl-tRNA aminoacylation"/>
    <property type="evidence" value="ECO:0007669"/>
    <property type="project" value="UniProtKB-UniRule"/>
</dbReference>
<dbReference type="FunFam" id="3.40.50.620:FF:000060">
    <property type="entry name" value="Leucine--tRNA ligase"/>
    <property type="match status" value="1"/>
</dbReference>
<dbReference type="InterPro" id="IPR002302">
    <property type="entry name" value="Leu-tRNA-ligase"/>
</dbReference>
<evidence type="ECO:0000256" key="4">
    <source>
        <dbReference type="ARBA" id="ARBA00022741"/>
    </source>
</evidence>
<dbReference type="PRINTS" id="PR00985">
    <property type="entry name" value="TRNASYNTHLEU"/>
</dbReference>
<comment type="caution">
    <text evidence="14">The sequence shown here is derived from an EMBL/GenBank/DDBJ whole genome shotgun (WGS) entry which is preliminary data.</text>
</comment>
<dbReference type="GO" id="GO:0004823">
    <property type="term" value="F:leucine-tRNA ligase activity"/>
    <property type="evidence" value="ECO:0007669"/>
    <property type="project" value="UniProtKB-UniRule"/>
</dbReference>
<dbReference type="Pfam" id="PF13603">
    <property type="entry name" value="tRNA-synt_1_2"/>
    <property type="match status" value="1"/>
</dbReference>
<protein>
    <recommendedName>
        <fullName evidence="9">Leucine--tRNA ligase</fullName>
        <ecNumber evidence="9">6.1.1.4</ecNumber>
    </recommendedName>
    <alternativeName>
        <fullName evidence="9">Leucyl-tRNA synthetase</fullName>
        <shortName evidence="9">LeuRS</shortName>
    </alternativeName>
</protein>
<keyword evidence="3 9" id="KW-0436">Ligase</keyword>
<feature type="binding site" evidence="9">
    <location>
        <position position="700"/>
    </location>
    <ligand>
        <name>ATP</name>
        <dbReference type="ChEBI" id="CHEBI:30616"/>
    </ligand>
</feature>
<dbReference type="SUPFAM" id="SSF47323">
    <property type="entry name" value="Anticodon-binding domain of a subclass of class I aminoacyl-tRNA synthetases"/>
    <property type="match status" value="1"/>
</dbReference>
<name>A0A9D1LHW7_9BACT</name>
<dbReference type="GO" id="GO:0005829">
    <property type="term" value="C:cytosol"/>
    <property type="evidence" value="ECO:0007669"/>
    <property type="project" value="TreeGrafter"/>
</dbReference>
<dbReference type="Proteomes" id="UP000824076">
    <property type="component" value="Unassembled WGS sequence"/>
</dbReference>
<evidence type="ECO:0000313" key="15">
    <source>
        <dbReference type="Proteomes" id="UP000824076"/>
    </source>
</evidence>
<evidence type="ECO:0000256" key="3">
    <source>
        <dbReference type="ARBA" id="ARBA00022598"/>
    </source>
</evidence>
<dbReference type="Gene3D" id="1.10.730.10">
    <property type="entry name" value="Isoleucyl-tRNA Synthetase, Domain 1"/>
    <property type="match status" value="2"/>
</dbReference>
<dbReference type="Pfam" id="PF08264">
    <property type="entry name" value="Anticodon_1"/>
    <property type="match status" value="1"/>
</dbReference>
<evidence type="ECO:0000256" key="2">
    <source>
        <dbReference type="ARBA" id="ARBA00022490"/>
    </source>
</evidence>
<evidence type="ECO:0000259" key="11">
    <source>
        <dbReference type="Pfam" id="PF00133"/>
    </source>
</evidence>
<evidence type="ECO:0000259" key="13">
    <source>
        <dbReference type="Pfam" id="PF13603"/>
    </source>
</evidence>
<accession>A0A9D1LHW7</accession>
<dbReference type="PANTHER" id="PTHR43740:SF2">
    <property type="entry name" value="LEUCINE--TRNA LIGASE, MITOCHONDRIAL"/>
    <property type="match status" value="1"/>
</dbReference>
<comment type="similarity">
    <text evidence="1 9 10">Belongs to the class-I aminoacyl-tRNA synthetase family.</text>
</comment>
<dbReference type="NCBIfam" id="TIGR00396">
    <property type="entry name" value="leuS_bact"/>
    <property type="match status" value="1"/>
</dbReference>
<dbReference type="Gene3D" id="3.40.50.620">
    <property type="entry name" value="HUPs"/>
    <property type="match status" value="3"/>
</dbReference>
<dbReference type="HAMAP" id="MF_00049_B">
    <property type="entry name" value="Leu_tRNA_synth_B"/>
    <property type="match status" value="1"/>
</dbReference>
<evidence type="ECO:0000256" key="1">
    <source>
        <dbReference type="ARBA" id="ARBA00005594"/>
    </source>
</evidence>
<evidence type="ECO:0000256" key="9">
    <source>
        <dbReference type="HAMAP-Rule" id="MF_00049"/>
    </source>
</evidence>
<dbReference type="InterPro" id="IPR025709">
    <property type="entry name" value="Leu_tRNA-synth_edit"/>
</dbReference>
<comment type="subcellular location">
    <subcellularLocation>
        <location evidence="9">Cytoplasm</location>
    </subcellularLocation>
</comment>
<organism evidence="14 15">
    <name type="scientific">Candidatus Limisoma intestinavium</name>
    <dbReference type="NCBI Taxonomy" id="2840856"/>
    <lineage>
        <taxon>Bacteria</taxon>
        <taxon>Pseudomonadati</taxon>
        <taxon>Bacteroidota</taxon>
        <taxon>Bacteroidia</taxon>
        <taxon>Bacteroidales</taxon>
        <taxon>Candidatus Limisoma</taxon>
    </lineage>
</organism>
<keyword evidence="6 9" id="KW-0648">Protein biosynthesis</keyword>
<dbReference type="InterPro" id="IPR002300">
    <property type="entry name" value="aa-tRNA-synth_Ia"/>
</dbReference>
<dbReference type="CDD" id="cd07958">
    <property type="entry name" value="Anticodon_Ia_Leu_BEm"/>
    <property type="match status" value="1"/>
</dbReference>
<keyword evidence="4 9" id="KW-0547">Nucleotide-binding</keyword>
<dbReference type="AlphaFoldDB" id="A0A9D1LHW7"/>
<evidence type="ECO:0000256" key="10">
    <source>
        <dbReference type="RuleBase" id="RU363035"/>
    </source>
</evidence>
<dbReference type="FunFam" id="3.40.50.620:FF:000154">
    <property type="entry name" value="Leucine--tRNA ligase"/>
    <property type="match status" value="1"/>
</dbReference>
<evidence type="ECO:0000256" key="7">
    <source>
        <dbReference type="ARBA" id="ARBA00023146"/>
    </source>
</evidence>
<dbReference type="EMBL" id="DVMS01000176">
    <property type="protein sequence ID" value="HIU39252.1"/>
    <property type="molecule type" value="Genomic_DNA"/>
</dbReference>
<reference evidence="14" key="1">
    <citation type="submission" date="2020-10" db="EMBL/GenBank/DDBJ databases">
        <authorList>
            <person name="Gilroy R."/>
        </authorList>
    </citation>
    <scope>NUCLEOTIDE SEQUENCE</scope>
    <source>
        <strain evidence="14">17073</strain>
    </source>
</reference>